<dbReference type="EMBL" id="MU826845">
    <property type="protein sequence ID" value="KAJ7371503.1"/>
    <property type="molecule type" value="Genomic_DNA"/>
</dbReference>
<keyword evidence="4" id="KW-1185">Reference proteome</keyword>
<dbReference type="PANTHER" id="PTHR11412:SF171">
    <property type="entry name" value="PREGNANCY ZONE PROTEIN-LIKE PROTEIN"/>
    <property type="match status" value="1"/>
</dbReference>
<feature type="domain" description="Macroglobulin" evidence="2">
    <location>
        <begin position="133"/>
        <end position="200"/>
    </location>
</feature>
<evidence type="ECO:0000313" key="4">
    <source>
        <dbReference type="Proteomes" id="UP001163046"/>
    </source>
</evidence>
<dbReference type="OrthoDB" id="6376214at2759"/>
<evidence type="ECO:0000313" key="3">
    <source>
        <dbReference type="EMBL" id="KAJ7371503.1"/>
    </source>
</evidence>
<evidence type="ECO:0000259" key="2">
    <source>
        <dbReference type="Pfam" id="PF01835"/>
    </source>
</evidence>
<proteinExistence type="predicted"/>
<keyword evidence="1" id="KW-0732">Signal</keyword>
<accession>A0A9X0CRF8</accession>
<dbReference type="Gene3D" id="2.60.40.1930">
    <property type="match status" value="1"/>
</dbReference>
<sequence>MKTALVFFIALVIAHAASLVESGGGYLVTSPRLFRAGSTQELSVSLFVNETWVINSTVRYTCRSGREDIIATDGAMFTSDSDGTLKLKIPRDLRTGGKQSIKAKLSVFGGPLGGPTTFNRSEMINIEIPKNSVFIQTDKPIYKPDQTVNMRIVGVDENLKPLTGQVTRVNITSPGGVRTMQWDNLVFVVGIVSLKFRLFKPACFRRLED</sequence>
<protein>
    <submittedName>
        <fullName evidence="3">C3 and PZP-like alpha-2-macroglobulin domain-containing protein 8</fullName>
    </submittedName>
</protein>
<dbReference type="AlphaFoldDB" id="A0A9X0CRF8"/>
<feature type="signal peptide" evidence="1">
    <location>
        <begin position="1"/>
        <end position="16"/>
    </location>
</feature>
<dbReference type="PANTHER" id="PTHR11412">
    <property type="entry name" value="MACROGLOBULIN / COMPLEMENT"/>
    <property type="match status" value="1"/>
</dbReference>
<dbReference type="Proteomes" id="UP001163046">
    <property type="component" value="Unassembled WGS sequence"/>
</dbReference>
<name>A0A9X0CRF8_9CNID</name>
<dbReference type="InterPro" id="IPR050473">
    <property type="entry name" value="A2M/Complement_sys"/>
</dbReference>
<dbReference type="Pfam" id="PF01835">
    <property type="entry name" value="MG2"/>
    <property type="match status" value="1"/>
</dbReference>
<reference evidence="3" key="1">
    <citation type="submission" date="2023-01" db="EMBL/GenBank/DDBJ databases">
        <title>Genome assembly of the deep-sea coral Lophelia pertusa.</title>
        <authorList>
            <person name="Herrera S."/>
            <person name="Cordes E."/>
        </authorList>
    </citation>
    <scope>NUCLEOTIDE SEQUENCE</scope>
    <source>
        <strain evidence="3">USNM1676648</strain>
        <tissue evidence="3">Polyp</tissue>
    </source>
</reference>
<feature type="chain" id="PRO_5040934936" evidence="1">
    <location>
        <begin position="17"/>
        <end position="209"/>
    </location>
</feature>
<evidence type="ECO:0000256" key="1">
    <source>
        <dbReference type="SAM" id="SignalP"/>
    </source>
</evidence>
<comment type="caution">
    <text evidence="3">The sequence shown here is derived from an EMBL/GenBank/DDBJ whole genome shotgun (WGS) entry which is preliminary data.</text>
</comment>
<organism evidence="3 4">
    <name type="scientific">Desmophyllum pertusum</name>
    <dbReference type="NCBI Taxonomy" id="174260"/>
    <lineage>
        <taxon>Eukaryota</taxon>
        <taxon>Metazoa</taxon>
        <taxon>Cnidaria</taxon>
        <taxon>Anthozoa</taxon>
        <taxon>Hexacorallia</taxon>
        <taxon>Scleractinia</taxon>
        <taxon>Caryophylliina</taxon>
        <taxon>Caryophylliidae</taxon>
        <taxon>Desmophyllum</taxon>
    </lineage>
</organism>
<dbReference type="InterPro" id="IPR002890">
    <property type="entry name" value="MG2"/>
</dbReference>
<gene>
    <name evidence="3" type="primary">CPAMD8_2</name>
    <name evidence="3" type="ORF">OS493_024842</name>
</gene>
<dbReference type="GO" id="GO:0004866">
    <property type="term" value="F:endopeptidase inhibitor activity"/>
    <property type="evidence" value="ECO:0007669"/>
    <property type="project" value="InterPro"/>
</dbReference>